<feature type="domain" description="AAA+ ATPase" evidence="5">
    <location>
        <begin position="249"/>
        <end position="376"/>
    </location>
</feature>
<keyword evidence="7" id="KW-1185">Reference proteome</keyword>
<dbReference type="SUPFAM" id="SSF52540">
    <property type="entry name" value="P-loop containing nucleoside triphosphate hydrolases"/>
    <property type="match status" value="1"/>
</dbReference>
<accession>A0A8J3WY11</accession>
<dbReference type="Pfam" id="PF00004">
    <property type="entry name" value="AAA"/>
    <property type="match status" value="1"/>
</dbReference>
<dbReference type="InterPro" id="IPR003593">
    <property type="entry name" value="AAA+_ATPase"/>
</dbReference>
<organism evidence="6 7">
    <name type="scientific">Planobispora takensis</name>
    <dbReference type="NCBI Taxonomy" id="1367882"/>
    <lineage>
        <taxon>Bacteria</taxon>
        <taxon>Bacillati</taxon>
        <taxon>Actinomycetota</taxon>
        <taxon>Actinomycetes</taxon>
        <taxon>Streptosporangiales</taxon>
        <taxon>Streptosporangiaceae</taxon>
        <taxon>Planobispora</taxon>
    </lineage>
</organism>
<keyword evidence="2" id="KW-0547">Nucleotide-binding</keyword>
<evidence type="ECO:0000256" key="1">
    <source>
        <dbReference type="ARBA" id="ARBA00006914"/>
    </source>
</evidence>
<dbReference type="InterPro" id="IPR050221">
    <property type="entry name" value="26S_Proteasome_ATPase"/>
</dbReference>
<name>A0A8J3WY11_9ACTN</name>
<evidence type="ECO:0000256" key="4">
    <source>
        <dbReference type="SAM" id="MobiDB-lite"/>
    </source>
</evidence>
<comment type="caution">
    <text evidence="6">The sequence shown here is derived from an EMBL/GenBank/DDBJ whole genome shotgun (WGS) entry which is preliminary data.</text>
</comment>
<dbReference type="InterPro" id="IPR027417">
    <property type="entry name" value="P-loop_NTPase"/>
</dbReference>
<gene>
    <name evidence="6" type="ORF">Pta02_74010</name>
</gene>
<proteinExistence type="inferred from homology"/>
<evidence type="ECO:0000313" key="6">
    <source>
        <dbReference type="EMBL" id="GII05393.1"/>
    </source>
</evidence>
<dbReference type="Gene3D" id="1.10.8.60">
    <property type="match status" value="1"/>
</dbReference>
<protein>
    <submittedName>
        <fullName evidence="6">ATPase</fullName>
    </submittedName>
</protein>
<dbReference type="EMBL" id="BOOK01000067">
    <property type="protein sequence ID" value="GII05393.1"/>
    <property type="molecule type" value="Genomic_DNA"/>
</dbReference>
<evidence type="ECO:0000256" key="3">
    <source>
        <dbReference type="ARBA" id="ARBA00022840"/>
    </source>
</evidence>
<feature type="region of interest" description="Disordered" evidence="4">
    <location>
        <begin position="465"/>
        <end position="490"/>
    </location>
</feature>
<evidence type="ECO:0000313" key="7">
    <source>
        <dbReference type="Proteomes" id="UP000634476"/>
    </source>
</evidence>
<evidence type="ECO:0000259" key="5">
    <source>
        <dbReference type="SMART" id="SM00382"/>
    </source>
</evidence>
<sequence length="505" mass="53918">MDLGDAKDLSRALSDLMSEAHHVLEEAREPAELVVRVTGHLGCDFRHVVSVTETFPNWEHANLQRGADAYLARYSPRAEWFGIAGQGREHDDYVNMLAGAARGYERYEIGAVDYGTAPIGPEATTEVVTLGLVLTRSPGGSPVVVGLRGPQEHGPRQSQVTVLAAERREAVAVRDEIGALMREHDVYRGQVLSFAWSEHRGNDLVTFLPRPDMAADQVVLPEGVLETIERHVVGIGELAVRLREHGQHLKRGLLLHGPPGTGKTHTVRYLMGRMDGCTVIVMTGSAIRFVSQAAGLARRLQPAVIVLEDVDLVAMDRSFTQEGNPLLFALLDAMDGVGADSDVAFVLTTNRAGVLERALADRPGRVDLAVEIPKPDAAGRAALLRLYARDLRLEADPDPVVARTEGATASFFKELLRRAVLVALRGGAGGDGAGQAVSALTDAHLGAALEEMLGERESLTRALLGSGEHDPEDGPPMPPGGMVPGAVGPGPYDDGAVIGYADYGP</sequence>
<dbReference type="Proteomes" id="UP000634476">
    <property type="component" value="Unassembled WGS sequence"/>
</dbReference>
<comment type="similarity">
    <text evidence="1">Belongs to the AAA ATPase family.</text>
</comment>
<dbReference type="GO" id="GO:0005524">
    <property type="term" value="F:ATP binding"/>
    <property type="evidence" value="ECO:0007669"/>
    <property type="project" value="UniProtKB-KW"/>
</dbReference>
<dbReference type="InterPro" id="IPR003959">
    <property type="entry name" value="ATPase_AAA_core"/>
</dbReference>
<dbReference type="Gene3D" id="3.40.50.300">
    <property type="entry name" value="P-loop containing nucleotide triphosphate hydrolases"/>
    <property type="match status" value="1"/>
</dbReference>
<dbReference type="GO" id="GO:0016887">
    <property type="term" value="F:ATP hydrolysis activity"/>
    <property type="evidence" value="ECO:0007669"/>
    <property type="project" value="InterPro"/>
</dbReference>
<dbReference type="SMART" id="SM00382">
    <property type="entry name" value="AAA"/>
    <property type="match status" value="1"/>
</dbReference>
<keyword evidence="3" id="KW-0067">ATP-binding</keyword>
<dbReference type="CDD" id="cd19481">
    <property type="entry name" value="RecA-like_protease"/>
    <property type="match status" value="1"/>
</dbReference>
<reference evidence="6" key="1">
    <citation type="submission" date="2021-01" db="EMBL/GenBank/DDBJ databases">
        <title>Whole genome shotgun sequence of Planobispora takensis NBRC 109077.</title>
        <authorList>
            <person name="Komaki H."/>
            <person name="Tamura T."/>
        </authorList>
    </citation>
    <scope>NUCLEOTIDE SEQUENCE</scope>
    <source>
        <strain evidence="6">NBRC 109077</strain>
    </source>
</reference>
<dbReference type="PANTHER" id="PTHR23073">
    <property type="entry name" value="26S PROTEASOME REGULATORY SUBUNIT"/>
    <property type="match status" value="1"/>
</dbReference>
<evidence type="ECO:0000256" key="2">
    <source>
        <dbReference type="ARBA" id="ARBA00022741"/>
    </source>
</evidence>
<dbReference type="RefSeq" id="WP_203879604.1">
    <property type="nucleotide sequence ID" value="NZ_BOOK01000067.1"/>
</dbReference>
<dbReference type="AlphaFoldDB" id="A0A8J3WY11"/>